<dbReference type="Proteomes" id="UP000308600">
    <property type="component" value="Unassembled WGS sequence"/>
</dbReference>
<dbReference type="EMBL" id="ML208593">
    <property type="protein sequence ID" value="TFK62271.1"/>
    <property type="molecule type" value="Genomic_DNA"/>
</dbReference>
<evidence type="ECO:0000313" key="1">
    <source>
        <dbReference type="EMBL" id="TFK62271.1"/>
    </source>
</evidence>
<organism evidence="1 2">
    <name type="scientific">Pluteus cervinus</name>
    <dbReference type="NCBI Taxonomy" id="181527"/>
    <lineage>
        <taxon>Eukaryota</taxon>
        <taxon>Fungi</taxon>
        <taxon>Dikarya</taxon>
        <taxon>Basidiomycota</taxon>
        <taxon>Agaricomycotina</taxon>
        <taxon>Agaricomycetes</taxon>
        <taxon>Agaricomycetidae</taxon>
        <taxon>Agaricales</taxon>
        <taxon>Pluteineae</taxon>
        <taxon>Pluteaceae</taxon>
        <taxon>Pluteus</taxon>
    </lineage>
</organism>
<reference evidence="1 2" key="1">
    <citation type="journal article" date="2019" name="Nat. Ecol. Evol.">
        <title>Megaphylogeny resolves global patterns of mushroom evolution.</title>
        <authorList>
            <person name="Varga T."/>
            <person name="Krizsan K."/>
            <person name="Foldi C."/>
            <person name="Dima B."/>
            <person name="Sanchez-Garcia M."/>
            <person name="Sanchez-Ramirez S."/>
            <person name="Szollosi G.J."/>
            <person name="Szarkandi J.G."/>
            <person name="Papp V."/>
            <person name="Albert L."/>
            <person name="Andreopoulos W."/>
            <person name="Angelini C."/>
            <person name="Antonin V."/>
            <person name="Barry K.W."/>
            <person name="Bougher N.L."/>
            <person name="Buchanan P."/>
            <person name="Buyck B."/>
            <person name="Bense V."/>
            <person name="Catcheside P."/>
            <person name="Chovatia M."/>
            <person name="Cooper J."/>
            <person name="Damon W."/>
            <person name="Desjardin D."/>
            <person name="Finy P."/>
            <person name="Geml J."/>
            <person name="Haridas S."/>
            <person name="Hughes K."/>
            <person name="Justo A."/>
            <person name="Karasinski D."/>
            <person name="Kautmanova I."/>
            <person name="Kiss B."/>
            <person name="Kocsube S."/>
            <person name="Kotiranta H."/>
            <person name="LaButti K.M."/>
            <person name="Lechner B.E."/>
            <person name="Liimatainen K."/>
            <person name="Lipzen A."/>
            <person name="Lukacs Z."/>
            <person name="Mihaltcheva S."/>
            <person name="Morgado L.N."/>
            <person name="Niskanen T."/>
            <person name="Noordeloos M.E."/>
            <person name="Ohm R.A."/>
            <person name="Ortiz-Santana B."/>
            <person name="Ovrebo C."/>
            <person name="Racz N."/>
            <person name="Riley R."/>
            <person name="Savchenko A."/>
            <person name="Shiryaev A."/>
            <person name="Soop K."/>
            <person name="Spirin V."/>
            <person name="Szebenyi C."/>
            <person name="Tomsovsky M."/>
            <person name="Tulloss R.E."/>
            <person name="Uehling J."/>
            <person name="Grigoriev I.V."/>
            <person name="Vagvolgyi C."/>
            <person name="Papp T."/>
            <person name="Martin F.M."/>
            <person name="Miettinen O."/>
            <person name="Hibbett D.S."/>
            <person name="Nagy L.G."/>
        </authorList>
    </citation>
    <scope>NUCLEOTIDE SEQUENCE [LARGE SCALE GENOMIC DNA]</scope>
    <source>
        <strain evidence="1 2">NL-1719</strain>
    </source>
</reference>
<protein>
    <submittedName>
        <fullName evidence="1">Uncharacterized protein</fullName>
    </submittedName>
</protein>
<sequence length="528" mass="58222">MEYIFGSPHCLEPNIPDANWAEGRCLDDTPLIQRAGIRKSIHSSLRAFYTHNLLDGSTIRHPNSKPAMLFLLTTALTVLQVQAAPATIPIVVHTLASGIPGRPDPDCSGTGANIRNLGTVALSCLITIGVCVYQAIHPDVPDPNVDSPRRKWSQRVWGAVVAVVAPEVMMLWAIKQRFGAGTLAKRVNEVVPSLRWERTQGHFAQMGGFASKDDRKMLLPETLIQLLEDGRLDIEELQSITKEDMRDKSRANWLSKALVALQTIWLLCECIARLQQKLPLLELELVSLGLAILNVFICILWWSKPLSVDRPIFLHVRSLSNTTTPSGPALDRTSSSNRSQATSESIKHESSPLDGTFATFKPMIDIFGQNSRAPEVAHGHTNSLSSGPGFSVFPIPARNSILPLLEVSSLIALIFAGVPFLFWDSTFPTRVELILWRIACIVIAVPPTFILLVTLSFRIYEGMSSRTSSYHGVRSFKFVSLCNTLVSISGSFYVFGRPLILVLSLIALRQVPPSALTNVPWTAYIPHL</sequence>
<proteinExistence type="predicted"/>
<evidence type="ECO:0000313" key="2">
    <source>
        <dbReference type="Proteomes" id="UP000308600"/>
    </source>
</evidence>
<keyword evidence="2" id="KW-1185">Reference proteome</keyword>
<accession>A0ACD3A9D6</accession>
<name>A0ACD3A9D6_9AGAR</name>
<gene>
    <name evidence="1" type="ORF">BDN72DRAFT_964657</name>
</gene>